<name>E2AA28_CAMFO</name>
<evidence type="ECO:0000256" key="1">
    <source>
        <dbReference type="SAM" id="MobiDB-lite"/>
    </source>
</evidence>
<evidence type="ECO:0000313" key="3">
    <source>
        <dbReference type="Proteomes" id="UP000000311"/>
    </source>
</evidence>
<keyword evidence="3" id="KW-1185">Reference proteome</keyword>
<dbReference type="EMBL" id="GL438001">
    <property type="protein sequence ID" value="EFN69727.1"/>
    <property type="molecule type" value="Genomic_DNA"/>
</dbReference>
<dbReference type="AlphaFoldDB" id="E2AA28"/>
<proteinExistence type="predicted"/>
<dbReference type="Proteomes" id="UP000000311">
    <property type="component" value="Unassembled WGS sequence"/>
</dbReference>
<dbReference type="OrthoDB" id="165498at2759"/>
<dbReference type="STRING" id="104421.E2AA28"/>
<dbReference type="InParanoid" id="E2AA28"/>
<reference evidence="2 3" key="1">
    <citation type="journal article" date="2010" name="Science">
        <title>Genomic comparison of the ants Camponotus floridanus and Harpegnathos saltator.</title>
        <authorList>
            <person name="Bonasio R."/>
            <person name="Zhang G."/>
            <person name="Ye C."/>
            <person name="Mutti N.S."/>
            <person name="Fang X."/>
            <person name="Qin N."/>
            <person name="Donahue G."/>
            <person name="Yang P."/>
            <person name="Li Q."/>
            <person name="Li C."/>
            <person name="Zhang P."/>
            <person name="Huang Z."/>
            <person name="Berger S.L."/>
            <person name="Reinberg D."/>
            <person name="Wang J."/>
            <person name="Liebig J."/>
        </authorList>
    </citation>
    <scope>NUCLEOTIDE SEQUENCE [LARGE SCALE GENOMIC DNA]</scope>
    <source>
        <strain evidence="3">C129</strain>
    </source>
</reference>
<feature type="compositionally biased region" description="Low complexity" evidence="1">
    <location>
        <begin position="185"/>
        <end position="197"/>
    </location>
</feature>
<protein>
    <submittedName>
        <fullName evidence="2">Uncharacterized protein</fullName>
    </submittedName>
</protein>
<gene>
    <name evidence="2" type="ORF">EAG_07030</name>
</gene>
<feature type="region of interest" description="Disordered" evidence="1">
    <location>
        <begin position="241"/>
        <end position="276"/>
    </location>
</feature>
<feature type="region of interest" description="Disordered" evidence="1">
    <location>
        <begin position="167"/>
        <end position="201"/>
    </location>
</feature>
<evidence type="ECO:0000313" key="2">
    <source>
        <dbReference type="EMBL" id="EFN69727.1"/>
    </source>
</evidence>
<sequence>MLCALVRLCMPRRFAQAGKQAGIRLSTGVKADSADDVTYKFCGSLPNHLDDKDVLDDDQRDNNNIMSDTIGGNFGGTLPHKKRSLGVHFSDSEPTGTLDLVKHRSQDSFDENDPWRYQQSDLDLVRCRHGNFDSVKRNRSVDTVLVESGRKYGRGVTLEDRCHRNNSDLDLVGTLPKRKQDARNSSGRSLESNSSSSQPCIVNATDDDLLMKIVHKPDCELLKHRQQLGKCVDLKLSKLTSGEPQDQGYASERSPEDEHPPSLPGQPFPSVTPESDFTLTVHSSGKYSVHVVVGDLNQDSRPDMNMGACDRALVKLKTDGSDLNLHKLSAHLFTFRLNSPKYYDIETHETIVAIDFFDDVVKRGGKQKGNSFCKHNNRRREANPEQYADEIAMDIRVSRQATMVHNQVDPIFYNGALHAISALKNLRDVLRRIRARIN</sequence>
<accession>E2AA28</accession>
<organism evidence="3">
    <name type="scientific">Camponotus floridanus</name>
    <name type="common">Florida carpenter ant</name>
    <dbReference type="NCBI Taxonomy" id="104421"/>
    <lineage>
        <taxon>Eukaryota</taxon>
        <taxon>Metazoa</taxon>
        <taxon>Ecdysozoa</taxon>
        <taxon>Arthropoda</taxon>
        <taxon>Hexapoda</taxon>
        <taxon>Insecta</taxon>
        <taxon>Pterygota</taxon>
        <taxon>Neoptera</taxon>
        <taxon>Endopterygota</taxon>
        <taxon>Hymenoptera</taxon>
        <taxon>Apocrita</taxon>
        <taxon>Aculeata</taxon>
        <taxon>Formicoidea</taxon>
        <taxon>Formicidae</taxon>
        <taxon>Formicinae</taxon>
        <taxon>Camponotus</taxon>
    </lineage>
</organism>